<keyword evidence="1" id="KW-0378">Hydrolase</keyword>
<proteinExistence type="predicted"/>
<feature type="region of interest" description="Disordered" evidence="3">
    <location>
        <begin position="259"/>
        <end position="283"/>
    </location>
</feature>
<protein>
    <submittedName>
        <fullName evidence="5">Ribosylpyrimidine nucleosidase</fullName>
    </submittedName>
</protein>
<dbReference type="EMBL" id="BOOJ01000077">
    <property type="protein sequence ID" value="GIH97101.1"/>
    <property type="molecule type" value="Genomic_DNA"/>
</dbReference>
<evidence type="ECO:0000259" key="4">
    <source>
        <dbReference type="Pfam" id="PF01156"/>
    </source>
</evidence>
<keyword evidence="2" id="KW-0326">Glycosidase</keyword>
<dbReference type="InterPro" id="IPR023186">
    <property type="entry name" value="IUNH"/>
</dbReference>
<dbReference type="Pfam" id="PF01156">
    <property type="entry name" value="IU_nuc_hydro"/>
    <property type="match status" value="1"/>
</dbReference>
<dbReference type="SUPFAM" id="SSF53590">
    <property type="entry name" value="Nucleoside hydrolase"/>
    <property type="match status" value="1"/>
</dbReference>
<feature type="domain" description="Inosine/uridine-preferring nucleoside hydrolase" evidence="4">
    <location>
        <begin position="6"/>
        <end position="301"/>
    </location>
</feature>
<evidence type="ECO:0000313" key="5">
    <source>
        <dbReference type="EMBL" id="GIH97101.1"/>
    </source>
</evidence>
<dbReference type="GO" id="GO:0005829">
    <property type="term" value="C:cytosol"/>
    <property type="evidence" value="ECO:0007669"/>
    <property type="project" value="TreeGrafter"/>
</dbReference>
<organism evidence="5 6">
    <name type="scientific">Planobispora siamensis</name>
    <dbReference type="NCBI Taxonomy" id="936338"/>
    <lineage>
        <taxon>Bacteria</taxon>
        <taxon>Bacillati</taxon>
        <taxon>Actinomycetota</taxon>
        <taxon>Actinomycetes</taxon>
        <taxon>Streptosporangiales</taxon>
        <taxon>Streptosporangiaceae</taxon>
        <taxon>Planobispora</taxon>
    </lineage>
</organism>
<dbReference type="InterPro" id="IPR001910">
    <property type="entry name" value="Inosine/uridine_hydrolase_dom"/>
</dbReference>
<sequence>MAARKVIIDCDPGIDDAMALALAAGSPELEILGITTVAGNVGLDRTTANALRLREFLDMDEVPVVAGSPGPLSGDRPPREGRPHGVSGLGAVVLPEATRPPAAGHAAGFLVEAVRSRPGEVTLVALGPLTNIALALRAEPRLAEWARGLVLLGGSYTGRPAVPDFNMAADPEAAAVVFGAGWTVTAIGVDAAGRARAGHAVVEAMRATGRLGGELLVPCVEFPGRARGDDGPAVYDVCAVAHVIDPAVTVTVPAAVTVETSGDDSGPGARPAPGTTLADLRPRGPGNALVATGLDVDRFWELTLAAYRGLGRRLG</sequence>
<feature type="region of interest" description="Disordered" evidence="3">
    <location>
        <begin position="67"/>
        <end position="88"/>
    </location>
</feature>
<accession>A0A8J3SQS5</accession>
<dbReference type="RefSeq" id="WP_204069119.1">
    <property type="nucleotide sequence ID" value="NZ_BOOJ01000077.1"/>
</dbReference>
<gene>
    <name evidence="5" type="primary">rihB2</name>
    <name evidence="5" type="ORF">Psi01_77310</name>
</gene>
<evidence type="ECO:0000256" key="3">
    <source>
        <dbReference type="SAM" id="MobiDB-lite"/>
    </source>
</evidence>
<name>A0A8J3SQS5_9ACTN</name>
<dbReference type="Proteomes" id="UP000619788">
    <property type="component" value="Unassembled WGS sequence"/>
</dbReference>
<dbReference type="Gene3D" id="3.90.245.10">
    <property type="entry name" value="Ribonucleoside hydrolase-like"/>
    <property type="match status" value="1"/>
</dbReference>
<dbReference type="AlphaFoldDB" id="A0A8J3SQS5"/>
<keyword evidence="6" id="KW-1185">Reference proteome</keyword>
<evidence type="ECO:0000313" key="6">
    <source>
        <dbReference type="Proteomes" id="UP000619788"/>
    </source>
</evidence>
<reference evidence="5 6" key="1">
    <citation type="submission" date="2021-01" db="EMBL/GenBank/DDBJ databases">
        <title>Whole genome shotgun sequence of Planobispora siamensis NBRC 107568.</title>
        <authorList>
            <person name="Komaki H."/>
            <person name="Tamura T."/>
        </authorList>
    </citation>
    <scope>NUCLEOTIDE SEQUENCE [LARGE SCALE GENOMIC DNA]</scope>
    <source>
        <strain evidence="5 6">NBRC 107568</strain>
    </source>
</reference>
<dbReference type="PANTHER" id="PTHR12304">
    <property type="entry name" value="INOSINE-URIDINE PREFERRING NUCLEOSIDE HYDROLASE"/>
    <property type="match status" value="1"/>
</dbReference>
<comment type="caution">
    <text evidence="5">The sequence shown here is derived from an EMBL/GenBank/DDBJ whole genome shotgun (WGS) entry which is preliminary data.</text>
</comment>
<evidence type="ECO:0000256" key="1">
    <source>
        <dbReference type="ARBA" id="ARBA00022801"/>
    </source>
</evidence>
<dbReference type="GO" id="GO:0006152">
    <property type="term" value="P:purine nucleoside catabolic process"/>
    <property type="evidence" value="ECO:0007669"/>
    <property type="project" value="TreeGrafter"/>
</dbReference>
<dbReference type="InterPro" id="IPR036452">
    <property type="entry name" value="Ribo_hydro-like"/>
</dbReference>
<dbReference type="PANTHER" id="PTHR12304:SF4">
    <property type="entry name" value="URIDINE NUCLEOSIDASE"/>
    <property type="match status" value="1"/>
</dbReference>
<dbReference type="GO" id="GO:0008477">
    <property type="term" value="F:purine nucleosidase activity"/>
    <property type="evidence" value="ECO:0007669"/>
    <property type="project" value="TreeGrafter"/>
</dbReference>
<evidence type="ECO:0000256" key="2">
    <source>
        <dbReference type="ARBA" id="ARBA00023295"/>
    </source>
</evidence>